<dbReference type="AlphaFoldDB" id="A0A1L0B7J8"/>
<dbReference type="Proteomes" id="UP000182334">
    <property type="component" value="Chromosome I"/>
</dbReference>
<evidence type="ECO:0000256" key="1">
    <source>
        <dbReference type="ARBA" id="ARBA00014759"/>
    </source>
</evidence>
<evidence type="ECO:0000256" key="3">
    <source>
        <dbReference type="ARBA" id="ARBA00024683"/>
    </source>
</evidence>
<accession>A0A1L0B7J8</accession>
<proteinExistence type="inferred from homology"/>
<sequence>MIIYSDVISGDELLSDAYDVKLVDGVVYEADCNMIQVKNGGEVDIGGNPSAEGGDEELEEGVETVNNVVYSFRLSQTSFDKKSFLTYIKGYMKKVKAHLAETAPDQVETFEKGAQTYVKKIIGNFGDWDFYTGESMDPDAMIVLLNYREDGTTPYVAIWKHGVKEEKI</sequence>
<dbReference type="Gene3D" id="2.170.150.10">
    <property type="entry name" value="Metal Binding Protein, Guanine Nucleotide Exchange Factor, Chain A"/>
    <property type="match status" value="1"/>
</dbReference>
<dbReference type="PANTHER" id="PTHR11991:SF0">
    <property type="entry name" value="TRANSLATIONALLY-CONTROLLED TUMOR PROTEIN"/>
    <property type="match status" value="1"/>
</dbReference>
<dbReference type="InterPro" id="IPR011323">
    <property type="entry name" value="Mss4/transl-control_tumour"/>
</dbReference>
<dbReference type="PANTHER" id="PTHR11991">
    <property type="entry name" value="TRANSLATIONALLY CONTROLLED TUMOR PROTEIN-RELATED"/>
    <property type="match status" value="1"/>
</dbReference>
<evidence type="ECO:0000259" key="5">
    <source>
        <dbReference type="PROSITE" id="PS51797"/>
    </source>
</evidence>
<gene>
    <name evidence="6" type="ORF">SAMEA4029010_CIC11G00000004816</name>
</gene>
<dbReference type="InterPro" id="IPR018105">
    <property type="entry name" value="Translational_control_tumour_p"/>
</dbReference>
<feature type="domain" description="TCTP" evidence="5">
    <location>
        <begin position="1"/>
        <end position="168"/>
    </location>
</feature>
<dbReference type="Pfam" id="PF00838">
    <property type="entry name" value="TCTP"/>
    <property type="match status" value="1"/>
</dbReference>
<dbReference type="GO" id="GO:0005874">
    <property type="term" value="C:microtubule"/>
    <property type="evidence" value="ECO:0007669"/>
    <property type="project" value="UniProtKB-KW"/>
</dbReference>
<dbReference type="PROSITE" id="PS01002">
    <property type="entry name" value="TCTP_1"/>
    <property type="match status" value="1"/>
</dbReference>
<evidence type="ECO:0000313" key="7">
    <source>
        <dbReference type="Proteomes" id="UP000182334"/>
    </source>
</evidence>
<organism evidence="6 7">
    <name type="scientific">Sungouiella intermedia</name>
    <dbReference type="NCBI Taxonomy" id="45354"/>
    <lineage>
        <taxon>Eukaryota</taxon>
        <taxon>Fungi</taxon>
        <taxon>Dikarya</taxon>
        <taxon>Ascomycota</taxon>
        <taxon>Saccharomycotina</taxon>
        <taxon>Pichiomycetes</taxon>
        <taxon>Metschnikowiaceae</taxon>
        <taxon>Sungouiella</taxon>
    </lineage>
</organism>
<dbReference type="InterPro" id="IPR018103">
    <property type="entry name" value="Translation_control_tumour_CS"/>
</dbReference>
<dbReference type="PRINTS" id="PR01653">
    <property type="entry name" value="TCTPROTEIN"/>
</dbReference>
<reference evidence="6 7" key="1">
    <citation type="submission" date="2016-10" db="EMBL/GenBank/DDBJ databases">
        <authorList>
            <person name="de Groot N.N."/>
        </authorList>
    </citation>
    <scope>NUCLEOTIDE SEQUENCE [LARGE SCALE GENOMIC DNA]</scope>
    <source>
        <strain evidence="6 7">CBS 141442</strain>
    </source>
</reference>
<dbReference type="PROSITE" id="PS01003">
    <property type="entry name" value="TCTP_2"/>
    <property type="match status" value="1"/>
</dbReference>
<evidence type="ECO:0000256" key="2">
    <source>
        <dbReference type="ARBA" id="ARBA00022701"/>
    </source>
</evidence>
<keyword evidence="7" id="KW-1185">Reference proteome</keyword>
<dbReference type="OrthoDB" id="10248936at2759"/>
<comment type="similarity">
    <text evidence="4">Belongs to the TCTP family.</text>
</comment>
<name>A0A1L0B7J8_9ASCO</name>
<evidence type="ECO:0000313" key="6">
    <source>
        <dbReference type="EMBL" id="SGZ46823.1"/>
    </source>
</evidence>
<dbReference type="EMBL" id="LT635756">
    <property type="protein sequence ID" value="SGZ46823.1"/>
    <property type="molecule type" value="Genomic_DNA"/>
</dbReference>
<dbReference type="GO" id="GO:0005509">
    <property type="term" value="F:calcium ion binding"/>
    <property type="evidence" value="ECO:0007669"/>
    <property type="project" value="TreeGrafter"/>
</dbReference>
<comment type="function">
    <text evidence="3">Involved in protein synthesis. Involved in microtubule stabilization.</text>
</comment>
<dbReference type="STRING" id="45354.A0A1L0B7J8"/>
<dbReference type="GO" id="GO:0005737">
    <property type="term" value="C:cytoplasm"/>
    <property type="evidence" value="ECO:0007669"/>
    <property type="project" value="TreeGrafter"/>
</dbReference>
<dbReference type="InterPro" id="IPR034737">
    <property type="entry name" value="TCTP"/>
</dbReference>
<protein>
    <recommendedName>
        <fullName evidence="1">Translationally-controlled tumor protein homolog</fullName>
    </recommendedName>
</protein>
<evidence type="ECO:0000256" key="4">
    <source>
        <dbReference type="PROSITE-ProRule" id="PRU01133"/>
    </source>
</evidence>
<keyword evidence="2" id="KW-0493">Microtubule</keyword>
<dbReference type="InterPro" id="IPR011057">
    <property type="entry name" value="Mss4-like_sf"/>
</dbReference>
<dbReference type="PROSITE" id="PS51797">
    <property type="entry name" value="TCTP_3"/>
    <property type="match status" value="1"/>
</dbReference>
<dbReference type="FunFam" id="2.170.150.10:FF:000002">
    <property type="entry name" value="Translationally-controlled tumor protein homolog"/>
    <property type="match status" value="1"/>
</dbReference>
<dbReference type="SUPFAM" id="SSF51316">
    <property type="entry name" value="Mss4-like"/>
    <property type="match status" value="1"/>
</dbReference>